<keyword evidence="5" id="KW-1185">Reference proteome</keyword>
<dbReference type="Proteomes" id="UP000053558">
    <property type="component" value="Unassembled WGS sequence"/>
</dbReference>
<evidence type="ECO:0000313" key="5">
    <source>
        <dbReference type="Proteomes" id="UP000053558"/>
    </source>
</evidence>
<feature type="transmembrane region" description="Helical" evidence="2">
    <location>
        <begin position="38"/>
        <end position="55"/>
    </location>
</feature>
<dbReference type="AlphaFoldDB" id="A0A5M3MQJ9"/>
<dbReference type="RefSeq" id="XP_007768328.1">
    <property type="nucleotide sequence ID" value="XM_007770138.1"/>
</dbReference>
<sequence length="180" mass="18956">MFAVTSFTAIITSLLTIHIAMALPSGGFNGASEVGEIIAAVLAFLFIVVLIILLSKSPFARTPVTASPNLILAAPAHFTPPRAGARVREESGTGSEEYLPQYEAAPPHYCSTTDVSTADTEGCSTMMSPVTTADVGQPDSRPPHESRGSLSSLEPQAPAEDVQYPPAVFKFRGAGIRPQR</sequence>
<dbReference type="KEGG" id="cput:CONPUDRAFT_73187"/>
<organism evidence="4 5">
    <name type="scientific">Coniophora puteana (strain RWD-64-598)</name>
    <name type="common">Brown rot fungus</name>
    <dbReference type="NCBI Taxonomy" id="741705"/>
    <lineage>
        <taxon>Eukaryota</taxon>
        <taxon>Fungi</taxon>
        <taxon>Dikarya</taxon>
        <taxon>Basidiomycota</taxon>
        <taxon>Agaricomycotina</taxon>
        <taxon>Agaricomycetes</taxon>
        <taxon>Agaricomycetidae</taxon>
        <taxon>Boletales</taxon>
        <taxon>Coniophorineae</taxon>
        <taxon>Coniophoraceae</taxon>
        <taxon>Coniophora</taxon>
    </lineage>
</organism>
<evidence type="ECO:0000313" key="4">
    <source>
        <dbReference type="EMBL" id="EIW81462.1"/>
    </source>
</evidence>
<feature type="compositionally biased region" description="Polar residues" evidence="1">
    <location>
        <begin position="110"/>
        <end position="131"/>
    </location>
</feature>
<protein>
    <submittedName>
        <fullName evidence="4">Uncharacterized protein</fullName>
    </submittedName>
</protein>
<accession>A0A5M3MQJ9</accession>
<comment type="caution">
    <text evidence="4">The sequence shown here is derived from an EMBL/GenBank/DDBJ whole genome shotgun (WGS) entry which is preliminary data.</text>
</comment>
<evidence type="ECO:0000256" key="3">
    <source>
        <dbReference type="SAM" id="SignalP"/>
    </source>
</evidence>
<proteinExistence type="predicted"/>
<reference evidence="5" key="1">
    <citation type="journal article" date="2012" name="Science">
        <title>The Paleozoic origin of enzymatic lignin decomposition reconstructed from 31 fungal genomes.</title>
        <authorList>
            <person name="Floudas D."/>
            <person name="Binder M."/>
            <person name="Riley R."/>
            <person name="Barry K."/>
            <person name="Blanchette R.A."/>
            <person name="Henrissat B."/>
            <person name="Martinez A.T."/>
            <person name="Otillar R."/>
            <person name="Spatafora J.W."/>
            <person name="Yadav J.S."/>
            <person name="Aerts A."/>
            <person name="Benoit I."/>
            <person name="Boyd A."/>
            <person name="Carlson A."/>
            <person name="Copeland A."/>
            <person name="Coutinho P.M."/>
            <person name="de Vries R.P."/>
            <person name="Ferreira P."/>
            <person name="Findley K."/>
            <person name="Foster B."/>
            <person name="Gaskell J."/>
            <person name="Glotzer D."/>
            <person name="Gorecki P."/>
            <person name="Heitman J."/>
            <person name="Hesse C."/>
            <person name="Hori C."/>
            <person name="Igarashi K."/>
            <person name="Jurgens J.A."/>
            <person name="Kallen N."/>
            <person name="Kersten P."/>
            <person name="Kohler A."/>
            <person name="Kuees U."/>
            <person name="Kumar T.K.A."/>
            <person name="Kuo A."/>
            <person name="LaButti K."/>
            <person name="Larrondo L.F."/>
            <person name="Lindquist E."/>
            <person name="Ling A."/>
            <person name="Lombard V."/>
            <person name="Lucas S."/>
            <person name="Lundell T."/>
            <person name="Martin R."/>
            <person name="McLaughlin D.J."/>
            <person name="Morgenstern I."/>
            <person name="Morin E."/>
            <person name="Murat C."/>
            <person name="Nagy L.G."/>
            <person name="Nolan M."/>
            <person name="Ohm R.A."/>
            <person name="Patyshakuliyeva A."/>
            <person name="Rokas A."/>
            <person name="Ruiz-Duenas F.J."/>
            <person name="Sabat G."/>
            <person name="Salamov A."/>
            <person name="Samejima M."/>
            <person name="Schmutz J."/>
            <person name="Slot J.C."/>
            <person name="St John F."/>
            <person name="Stenlid J."/>
            <person name="Sun H."/>
            <person name="Sun S."/>
            <person name="Syed K."/>
            <person name="Tsang A."/>
            <person name="Wiebenga A."/>
            <person name="Young D."/>
            <person name="Pisabarro A."/>
            <person name="Eastwood D.C."/>
            <person name="Martin F."/>
            <person name="Cullen D."/>
            <person name="Grigoriev I.V."/>
            <person name="Hibbett D.S."/>
        </authorList>
    </citation>
    <scope>NUCLEOTIDE SEQUENCE [LARGE SCALE GENOMIC DNA]</scope>
    <source>
        <strain evidence="5">RWD-64-598 SS2</strain>
    </source>
</reference>
<feature type="chain" id="PRO_5024360579" evidence="3">
    <location>
        <begin position="23"/>
        <end position="180"/>
    </location>
</feature>
<name>A0A5M3MQJ9_CONPW</name>
<keyword evidence="3" id="KW-0732">Signal</keyword>
<evidence type="ECO:0000256" key="1">
    <source>
        <dbReference type="SAM" id="MobiDB-lite"/>
    </source>
</evidence>
<keyword evidence="2" id="KW-1133">Transmembrane helix</keyword>
<keyword evidence="2" id="KW-0472">Membrane</keyword>
<gene>
    <name evidence="4" type="ORF">CONPUDRAFT_73187</name>
</gene>
<feature type="region of interest" description="Disordered" evidence="1">
    <location>
        <begin position="110"/>
        <end position="180"/>
    </location>
</feature>
<evidence type="ECO:0000256" key="2">
    <source>
        <dbReference type="SAM" id="Phobius"/>
    </source>
</evidence>
<dbReference type="EMBL" id="JH711578">
    <property type="protein sequence ID" value="EIW81462.1"/>
    <property type="molecule type" value="Genomic_DNA"/>
</dbReference>
<keyword evidence="2" id="KW-0812">Transmembrane</keyword>
<dbReference type="GeneID" id="19209091"/>
<feature type="signal peptide" evidence="3">
    <location>
        <begin position="1"/>
        <end position="22"/>
    </location>
</feature>